<dbReference type="EMBL" id="JAAAUQ010002189">
    <property type="protein sequence ID" value="KAF9126501.1"/>
    <property type="molecule type" value="Genomic_DNA"/>
</dbReference>
<sequence>RHDGWSNNGWSGYAAIKPNGVMIQYFSPDASVKQATAGMQPFPDYARSFPIVGIVNNALDRYPTFYAMFQARGDAMFGEKAAGVNPLLGSQLILRSMFQSDRGVGPLSSTLVKFQEYLT</sequence>
<organism evidence="1 2">
    <name type="scientific">Linnemannia schmuckeri</name>
    <dbReference type="NCBI Taxonomy" id="64567"/>
    <lineage>
        <taxon>Eukaryota</taxon>
        <taxon>Fungi</taxon>
        <taxon>Fungi incertae sedis</taxon>
        <taxon>Mucoromycota</taxon>
        <taxon>Mortierellomycotina</taxon>
        <taxon>Mortierellomycetes</taxon>
        <taxon>Mortierellales</taxon>
        <taxon>Mortierellaceae</taxon>
        <taxon>Linnemannia</taxon>
    </lineage>
</organism>
<dbReference type="Proteomes" id="UP000748756">
    <property type="component" value="Unassembled WGS sequence"/>
</dbReference>
<name>A0A9P5R9C1_9FUNG</name>
<evidence type="ECO:0000313" key="2">
    <source>
        <dbReference type="Proteomes" id="UP000748756"/>
    </source>
</evidence>
<gene>
    <name evidence="1" type="ORF">BG015_004684</name>
</gene>
<proteinExistence type="predicted"/>
<dbReference type="OrthoDB" id="9983560at2759"/>
<dbReference type="AlphaFoldDB" id="A0A9P5R9C1"/>
<keyword evidence="2" id="KW-1185">Reference proteome</keyword>
<protein>
    <submittedName>
        <fullName evidence="1">Uncharacterized protein</fullName>
    </submittedName>
</protein>
<comment type="caution">
    <text evidence="1">The sequence shown here is derived from an EMBL/GenBank/DDBJ whole genome shotgun (WGS) entry which is preliminary data.</text>
</comment>
<feature type="non-terminal residue" evidence="1">
    <location>
        <position position="1"/>
    </location>
</feature>
<accession>A0A9P5R9C1</accession>
<evidence type="ECO:0000313" key="1">
    <source>
        <dbReference type="EMBL" id="KAF9126501.1"/>
    </source>
</evidence>
<reference evidence="1" key="1">
    <citation type="journal article" date="2020" name="Fungal Divers.">
        <title>Resolving the Mortierellaceae phylogeny through synthesis of multi-gene phylogenetics and phylogenomics.</title>
        <authorList>
            <person name="Vandepol N."/>
            <person name="Liber J."/>
            <person name="Desiro A."/>
            <person name="Na H."/>
            <person name="Kennedy M."/>
            <person name="Barry K."/>
            <person name="Grigoriev I.V."/>
            <person name="Miller A.N."/>
            <person name="O'Donnell K."/>
            <person name="Stajich J.E."/>
            <person name="Bonito G."/>
        </authorList>
    </citation>
    <scope>NUCLEOTIDE SEQUENCE</scope>
    <source>
        <strain evidence="1">NRRL 6426</strain>
    </source>
</reference>